<dbReference type="InterPro" id="IPR029068">
    <property type="entry name" value="Glyas_Bleomycin-R_OHBP_Dase"/>
</dbReference>
<reference evidence="2 3" key="1">
    <citation type="submission" date="2017-09" db="EMBL/GenBank/DDBJ databases">
        <authorList>
            <person name="Ehlers B."/>
            <person name="Leendertz F.H."/>
        </authorList>
    </citation>
    <scope>NUCLEOTIDE SEQUENCE [LARGE SCALE GENOMIC DNA]</scope>
    <source>
        <strain evidence="2 3">DSM 18289</strain>
    </source>
</reference>
<evidence type="ECO:0000313" key="2">
    <source>
        <dbReference type="EMBL" id="SNZ20041.1"/>
    </source>
</evidence>
<keyword evidence="3" id="KW-1185">Reference proteome</keyword>
<accession>A0A285PJI8</accession>
<dbReference type="Proteomes" id="UP000219439">
    <property type="component" value="Unassembled WGS sequence"/>
</dbReference>
<dbReference type="OrthoDB" id="8451710at2"/>
<evidence type="ECO:0000259" key="1">
    <source>
        <dbReference type="Pfam" id="PF13468"/>
    </source>
</evidence>
<dbReference type="InterPro" id="IPR025870">
    <property type="entry name" value="Glyoxalase-like_dom"/>
</dbReference>
<gene>
    <name evidence="2" type="ORF">SAMN06265368_3139</name>
</gene>
<name>A0A285PJI8_9HYPH</name>
<feature type="domain" description="Glyoxalase-like" evidence="1">
    <location>
        <begin position="8"/>
        <end position="178"/>
    </location>
</feature>
<dbReference type="Gene3D" id="3.10.180.10">
    <property type="entry name" value="2,3-Dihydroxybiphenyl 1,2-Dioxygenase, domain 1"/>
    <property type="match status" value="1"/>
</dbReference>
<sequence length="210" mass="23099">MQQDHLVLDHIAVVATSLEAGLKHVEDQLGITVPPGGQHPKMGTHNRLMSLGGNEYMEVIAIDPDAPKPDHPRWFGFDFPLKGDASLATWIVGTSDIQQTLSDAPAQMGKAIDMARGDLHWQFSTSDDGRLPFDGTCPTLIEWPEGPHPSGNMIDLGCRLLKLTISHPNMDEIEAFLKPRFTDQRVVLRHSDEIGLEAEIQTAAGVKLLR</sequence>
<dbReference type="Pfam" id="PF13468">
    <property type="entry name" value="Glyoxalase_3"/>
    <property type="match status" value="1"/>
</dbReference>
<protein>
    <submittedName>
        <fullName evidence="2">Glyoxalase-like domain-containing protein</fullName>
    </submittedName>
</protein>
<evidence type="ECO:0000313" key="3">
    <source>
        <dbReference type="Proteomes" id="UP000219439"/>
    </source>
</evidence>
<organism evidence="2 3">
    <name type="scientific">Cohaesibacter gelatinilyticus</name>
    <dbReference type="NCBI Taxonomy" id="372072"/>
    <lineage>
        <taxon>Bacteria</taxon>
        <taxon>Pseudomonadati</taxon>
        <taxon>Pseudomonadota</taxon>
        <taxon>Alphaproteobacteria</taxon>
        <taxon>Hyphomicrobiales</taxon>
        <taxon>Cohaesibacteraceae</taxon>
    </lineage>
</organism>
<dbReference type="AlphaFoldDB" id="A0A285PJI8"/>
<dbReference type="EMBL" id="OBEL01000003">
    <property type="protein sequence ID" value="SNZ20041.1"/>
    <property type="molecule type" value="Genomic_DNA"/>
</dbReference>
<proteinExistence type="predicted"/>
<dbReference type="RefSeq" id="WP_097154385.1">
    <property type="nucleotide sequence ID" value="NZ_OBEL01000003.1"/>
</dbReference>